<sequence length="1032" mass="117501">MEGDADGSTKHISSVRHHSLPEMERAFNQCLHNETNSDLADDETYDWVTNWRPLTKAVQWNELLDEYDAAHSEQQQSGRGSSRSASKITGLKEVLQSLMCAVNSRDGLSKKLESPQLLARLQLVLFNVLMGRSLRSESDATTTVKSSPADRCMLHFIGNQLPSLFANEYSSTYAKDPTSQLFDHSHRLDFLKVVSLDVSDATKEMWVDIIQQYTALIYSEIQLLFANTTPATLNSTHHRALIAKTRRCVEFLYDLSAGVNANGLSINCISTVEVATNAILRILCALDDTDVSNLRIMNSQSGGKMRETQRSNLQSTQKSKRRRKINKVRSSDIIQALHEAPDISEGDDDHDDTNESEERLCLGNADRRKRARRLQLQSCSTMQISLKQVLNASEDRRDEVHDYEASCTTFNVISSLTLEAALLRRDLYQILVKLDTFAIRTSTRNDKTALKKLSSSLIRRFMSHHRSPSARLSVVLSVDYLREFHLGGDFCSYRLILEDLLSTYHATAGVKSVPALFYAEIVSECSIYASPTRLLESLSRLMEMALNIVELDDTPSTEPLLQAIRKIMVRRQHALSELHDNTLCSRSRSLSVELRRYKRLVQRMAVTFDERSRWILASMSLDDKMKSTAILQAEGVLSLFCGGESDEEGDDLGSPHPSESVNCLHLCSIRSAHDRLGRLDGFNKILSHPSSYATRTPPPFSKALLVEVASSTLDSEPSPFLDIDNDTLHSILSFLGYRSLLRVSRCCKLWRQAASLNDLWNDLYFAKFQACFEDEFCAAICFFGNADRLEYAKACTSYDWKHIFKSKYILEKKITKANANATKTWRIRSCNIIGCTMILRSSRHAKTHRCKHEKDSKAQKRKLNSLKALKTSIMELRNNTDNYAFLEQAEPPKQQQSVIERGTSSDEMLSWLIFPFLDAKDLLKPVCKLWSMKAEDDKLWQPLYRHHFGEPITKFMISPSTMSWKEHFVCRAKRTITTSTEKNSFGWTARLCPILGCCYSVFRTVLDYDIHLLMHEERYCKSRLKELKKKAK</sequence>
<dbReference type="InParanoid" id="B8C7I5"/>
<dbReference type="AlphaFoldDB" id="B8C7I5"/>
<dbReference type="EMBL" id="CM000644">
    <property type="protein sequence ID" value="EED90987.1"/>
    <property type="molecule type" value="Genomic_DNA"/>
</dbReference>
<feature type="compositionally biased region" description="Acidic residues" evidence="1">
    <location>
        <begin position="342"/>
        <end position="355"/>
    </location>
</feature>
<dbReference type="InterPro" id="IPR001810">
    <property type="entry name" value="F-box_dom"/>
</dbReference>
<dbReference type="InterPro" id="IPR036047">
    <property type="entry name" value="F-box-like_dom_sf"/>
</dbReference>
<keyword evidence="4" id="KW-1185">Reference proteome</keyword>
<feature type="region of interest" description="Disordered" evidence="1">
    <location>
        <begin position="298"/>
        <end position="325"/>
    </location>
</feature>
<dbReference type="GeneID" id="7452368"/>
<dbReference type="PaxDb" id="35128-Thaps7788"/>
<organism evidence="3 4">
    <name type="scientific">Thalassiosira pseudonana</name>
    <name type="common">Marine diatom</name>
    <name type="synonym">Cyclotella nana</name>
    <dbReference type="NCBI Taxonomy" id="35128"/>
    <lineage>
        <taxon>Eukaryota</taxon>
        <taxon>Sar</taxon>
        <taxon>Stramenopiles</taxon>
        <taxon>Ochrophyta</taxon>
        <taxon>Bacillariophyta</taxon>
        <taxon>Coscinodiscophyceae</taxon>
        <taxon>Thalassiosirophycidae</taxon>
        <taxon>Thalassiosirales</taxon>
        <taxon>Thalassiosiraceae</taxon>
        <taxon>Thalassiosira</taxon>
    </lineage>
</organism>
<dbReference type="HOGENOM" id="CLU_294166_0_0_1"/>
<dbReference type="RefSeq" id="XP_002292136.1">
    <property type="nucleotide sequence ID" value="XM_002292100.1"/>
</dbReference>
<evidence type="ECO:0000256" key="1">
    <source>
        <dbReference type="SAM" id="MobiDB-lite"/>
    </source>
</evidence>
<evidence type="ECO:0000313" key="3">
    <source>
        <dbReference type="EMBL" id="EED90987.1"/>
    </source>
</evidence>
<feature type="region of interest" description="Disordered" evidence="1">
    <location>
        <begin position="339"/>
        <end position="360"/>
    </location>
</feature>
<feature type="domain" description="F-box" evidence="2">
    <location>
        <begin position="717"/>
        <end position="763"/>
    </location>
</feature>
<dbReference type="SMART" id="SM00256">
    <property type="entry name" value="FBOX"/>
    <property type="match status" value="1"/>
</dbReference>
<dbReference type="PANTHER" id="PTHR47744:SF1">
    <property type="entry name" value="OS05G0526300 PROTEIN"/>
    <property type="match status" value="1"/>
</dbReference>
<name>B8C7I5_THAPS</name>
<evidence type="ECO:0000313" key="4">
    <source>
        <dbReference type="Proteomes" id="UP000001449"/>
    </source>
</evidence>
<accession>B8C7I5</accession>
<dbReference type="Proteomes" id="UP000001449">
    <property type="component" value="Chromosome 8"/>
</dbReference>
<dbReference type="SUPFAM" id="SSF81383">
    <property type="entry name" value="F-box domain"/>
    <property type="match status" value="2"/>
</dbReference>
<evidence type="ECO:0000259" key="2">
    <source>
        <dbReference type="PROSITE" id="PS50181"/>
    </source>
</evidence>
<dbReference type="KEGG" id="tps:THAPSDRAFT_7788"/>
<dbReference type="PROSITE" id="PS50181">
    <property type="entry name" value="FBOX"/>
    <property type="match status" value="1"/>
</dbReference>
<dbReference type="PANTHER" id="PTHR47744">
    <property type="entry name" value="OS05G0526300 PROTEIN"/>
    <property type="match status" value="1"/>
</dbReference>
<dbReference type="eggNOG" id="ENOG502R1AW">
    <property type="taxonomic scope" value="Eukaryota"/>
</dbReference>
<dbReference type="Pfam" id="PF12937">
    <property type="entry name" value="F-box-like"/>
    <property type="match status" value="1"/>
</dbReference>
<reference evidence="3 4" key="1">
    <citation type="journal article" date="2004" name="Science">
        <title>The genome of the diatom Thalassiosira pseudonana: ecology, evolution, and metabolism.</title>
        <authorList>
            <person name="Armbrust E.V."/>
            <person name="Berges J.A."/>
            <person name="Bowler C."/>
            <person name="Green B.R."/>
            <person name="Martinez D."/>
            <person name="Putnam N.H."/>
            <person name="Zhou S."/>
            <person name="Allen A.E."/>
            <person name="Apt K.E."/>
            <person name="Bechner M."/>
            <person name="Brzezinski M.A."/>
            <person name="Chaal B.K."/>
            <person name="Chiovitti A."/>
            <person name="Davis A.K."/>
            <person name="Demarest M.S."/>
            <person name="Detter J.C."/>
            <person name="Glavina T."/>
            <person name="Goodstein D."/>
            <person name="Hadi M.Z."/>
            <person name="Hellsten U."/>
            <person name="Hildebrand M."/>
            <person name="Jenkins B.D."/>
            <person name="Jurka J."/>
            <person name="Kapitonov V.V."/>
            <person name="Kroger N."/>
            <person name="Lau W.W."/>
            <person name="Lane T.W."/>
            <person name="Larimer F.W."/>
            <person name="Lippmeier J.C."/>
            <person name="Lucas S."/>
            <person name="Medina M."/>
            <person name="Montsant A."/>
            <person name="Obornik M."/>
            <person name="Parker M.S."/>
            <person name="Palenik B."/>
            <person name="Pazour G.J."/>
            <person name="Richardson P.M."/>
            <person name="Rynearson T.A."/>
            <person name="Saito M.A."/>
            <person name="Schwartz D.C."/>
            <person name="Thamatrakoln K."/>
            <person name="Valentin K."/>
            <person name="Vardi A."/>
            <person name="Wilkerson F.P."/>
            <person name="Rokhsar D.S."/>
        </authorList>
    </citation>
    <scope>NUCLEOTIDE SEQUENCE [LARGE SCALE GENOMIC DNA]</scope>
    <source>
        <strain evidence="3 4">CCMP1335</strain>
    </source>
</reference>
<dbReference type="OMA" id="THRCKHE"/>
<proteinExistence type="predicted"/>
<reference evidence="3 4" key="2">
    <citation type="journal article" date="2008" name="Nature">
        <title>The Phaeodactylum genome reveals the evolutionary history of diatom genomes.</title>
        <authorList>
            <person name="Bowler C."/>
            <person name="Allen A.E."/>
            <person name="Badger J.H."/>
            <person name="Grimwood J."/>
            <person name="Jabbari K."/>
            <person name="Kuo A."/>
            <person name="Maheswari U."/>
            <person name="Martens C."/>
            <person name="Maumus F."/>
            <person name="Otillar R.P."/>
            <person name="Rayko E."/>
            <person name="Salamov A."/>
            <person name="Vandepoele K."/>
            <person name="Beszteri B."/>
            <person name="Gruber A."/>
            <person name="Heijde M."/>
            <person name="Katinka M."/>
            <person name="Mock T."/>
            <person name="Valentin K."/>
            <person name="Verret F."/>
            <person name="Berges J.A."/>
            <person name="Brownlee C."/>
            <person name="Cadoret J.P."/>
            <person name="Chiovitti A."/>
            <person name="Choi C.J."/>
            <person name="Coesel S."/>
            <person name="De Martino A."/>
            <person name="Detter J.C."/>
            <person name="Durkin C."/>
            <person name="Falciatore A."/>
            <person name="Fournet J."/>
            <person name="Haruta M."/>
            <person name="Huysman M.J."/>
            <person name="Jenkins B.D."/>
            <person name="Jiroutova K."/>
            <person name="Jorgensen R.E."/>
            <person name="Joubert Y."/>
            <person name="Kaplan A."/>
            <person name="Kroger N."/>
            <person name="Kroth P.G."/>
            <person name="La Roche J."/>
            <person name="Lindquist E."/>
            <person name="Lommer M."/>
            <person name="Martin-Jezequel V."/>
            <person name="Lopez P.J."/>
            <person name="Lucas S."/>
            <person name="Mangogna M."/>
            <person name="McGinnis K."/>
            <person name="Medlin L.K."/>
            <person name="Montsant A."/>
            <person name="Oudot-Le Secq M.P."/>
            <person name="Napoli C."/>
            <person name="Obornik M."/>
            <person name="Parker M.S."/>
            <person name="Petit J.L."/>
            <person name="Porcel B.M."/>
            <person name="Poulsen N."/>
            <person name="Robison M."/>
            <person name="Rychlewski L."/>
            <person name="Rynearson T.A."/>
            <person name="Schmutz J."/>
            <person name="Shapiro H."/>
            <person name="Siaut M."/>
            <person name="Stanley M."/>
            <person name="Sussman M.R."/>
            <person name="Taylor A.R."/>
            <person name="Vardi A."/>
            <person name="von Dassow P."/>
            <person name="Vyverman W."/>
            <person name="Willis A."/>
            <person name="Wyrwicz L.S."/>
            <person name="Rokhsar D.S."/>
            <person name="Weissenbach J."/>
            <person name="Armbrust E.V."/>
            <person name="Green B.R."/>
            <person name="Van de Peer Y."/>
            <person name="Grigoriev I.V."/>
        </authorList>
    </citation>
    <scope>NUCLEOTIDE SEQUENCE [LARGE SCALE GENOMIC DNA]</scope>
    <source>
        <strain evidence="3 4">CCMP1335</strain>
    </source>
</reference>
<protein>
    <recommendedName>
        <fullName evidence="2">F-box domain-containing protein</fullName>
    </recommendedName>
</protein>
<gene>
    <name evidence="3" type="ORF">THAPSDRAFT_7788</name>
</gene>
<dbReference type="Gene3D" id="1.20.1280.50">
    <property type="match status" value="2"/>
</dbReference>